<dbReference type="Proteomes" id="UP001278500">
    <property type="component" value="Unassembled WGS sequence"/>
</dbReference>
<comment type="caution">
    <text evidence="2">The sequence shown here is derived from an EMBL/GenBank/DDBJ whole genome shotgun (WGS) entry which is preliminary data.</text>
</comment>
<protein>
    <submittedName>
        <fullName evidence="2">Uncharacterized protein</fullName>
    </submittedName>
</protein>
<dbReference type="EMBL" id="JAUEPP010000006">
    <property type="protein sequence ID" value="KAK3341068.1"/>
    <property type="molecule type" value="Genomic_DNA"/>
</dbReference>
<dbReference type="GeneID" id="87868240"/>
<dbReference type="AlphaFoldDB" id="A0AAE0JBR6"/>
<reference evidence="2" key="1">
    <citation type="journal article" date="2023" name="Mol. Phylogenet. Evol.">
        <title>Genome-scale phylogeny and comparative genomics of the fungal order Sordariales.</title>
        <authorList>
            <person name="Hensen N."/>
            <person name="Bonometti L."/>
            <person name="Westerberg I."/>
            <person name="Brannstrom I.O."/>
            <person name="Guillou S."/>
            <person name="Cros-Aarteil S."/>
            <person name="Calhoun S."/>
            <person name="Haridas S."/>
            <person name="Kuo A."/>
            <person name="Mondo S."/>
            <person name="Pangilinan J."/>
            <person name="Riley R."/>
            <person name="LaButti K."/>
            <person name="Andreopoulos B."/>
            <person name="Lipzen A."/>
            <person name="Chen C."/>
            <person name="Yan M."/>
            <person name="Daum C."/>
            <person name="Ng V."/>
            <person name="Clum A."/>
            <person name="Steindorff A."/>
            <person name="Ohm R.A."/>
            <person name="Martin F."/>
            <person name="Silar P."/>
            <person name="Natvig D.O."/>
            <person name="Lalanne C."/>
            <person name="Gautier V."/>
            <person name="Ament-Velasquez S.L."/>
            <person name="Kruys A."/>
            <person name="Hutchinson M.I."/>
            <person name="Powell A.J."/>
            <person name="Barry K."/>
            <person name="Miller A.N."/>
            <person name="Grigoriev I.V."/>
            <person name="Debuchy R."/>
            <person name="Gladieux P."/>
            <person name="Hiltunen Thoren M."/>
            <person name="Johannesson H."/>
        </authorList>
    </citation>
    <scope>NUCLEOTIDE SEQUENCE</scope>
    <source>
        <strain evidence="2">CBS 560.94</strain>
    </source>
</reference>
<name>A0AAE0JBR6_9PEZI</name>
<feature type="region of interest" description="Disordered" evidence="1">
    <location>
        <begin position="1"/>
        <end position="47"/>
    </location>
</feature>
<dbReference type="RefSeq" id="XP_062680010.1">
    <property type="nucleotide sequence ID" value="XM_062831086.1"/>
</dbReference>
<evidence type="ECO:0000313" key="3">
    <source>
        <dbReference type="Proteomes" id="UP001278500"/>
    </source>
</evidence>
<keyword evidence="3" id="KW-1185">Reference proteome</keyword>
<proteinExistence type="predicted"/>
<sequence length="142" mass="16209">MAEKSLLPTEKSRTLSRSTQPMTSRRNMPRKNLPIATRREPSRKPVAGLDPMILRLDEPNQPPKALVTAPLPDDIDVDPSATPNVLHPRWLRQEWFFSPIGILTTPKQLVLVKDQQTGTEKLYFCDREGCSVHRCNVDSRLR</sequence>
<organism evidence="2 3">
    <name type="scientific">Neurospora tetraspora</name>
    <dbReference type="NCBI Taxonomy" id="94610"/>
    <lineage>
        <taxon>Eukaryota</taxon>
        <taxon>Fungi</taxon>
        <taxon>Dikarya</taxon>
        <taxon>Ascomycota</taxon>
        <taxon>Pezizomycotina</taxon>
        <taxon>Sordariomycetes</taxon>
        <taxon>Sordariomycetidae</taxon>
        <taxon>Sordariales</taxon>
        <taxon>Sordariaceae</taxon>
        <taxon>Neurospora</taxon>
    </lineage>
</organism>
<evidence type="ECO:0000313" key="2">
    <source>
        <dbReference type="EMBL" id="KAK3341068.1"/>
    </source>
</evidence>
<evidence type="ECO:0000256" key="1">
    <source>
        <dbReference type="SAM" id="MobiDB-lite"/>
    </source>
</evidence>
<feature type="compositionally biased region" description="Polar residues" evidence="1">
    <location>
        <begin position="15"/>
        <end position="26"/>
    </location>
</feature>
<reference evidence="2" key="2">
    <citation type="submission" date="2023-06" db="EMBL/GenBank/DDBJ databases">
        <authorList>
            <consortium name="Lawrence Berkeley National Laboratory"/>
            <person name="Haridas S."/>
            <person name="Hensen N."/>
            <person name="Bonometti L."/>
            <person name="Westerberg I."/>
            <person name="Brannstrom I.O."/>
            <person name="Guillou S."/>
            <person name="Cros-Aarteil S."/>
            <person name="Calhoun S."/>
            <person name="Kuo A."/>
            <person name="Mondo S."/>
            <person name="Pangilinan J."/>
            <person name="Riley R."/>
            <person name="Labutti K."/>
            <person name="Andreopoulos B."/>
            <person name="Lipzen A."/>
            <person name="Chen C."/>
            <person name="Yanf M."/>
            <person name="Daum C."/>
            <person name="Ng V."/>
            <person name="Clum A."/>
            <person name="Steindorff A."/>
            <person name="Ohm R."/>
            <person name="Martin F."/>
            <person name="Silar P."/>
            <person name="Natvig D."/>
            <person name="Lalanne C."/>
            <person name="Gautier V."/>
            <person name="Ament-Velasquez S.L."/>
            <person name="Kruys A."/>
            <person name="Hutchinson M.I."/>
            <person name="Powell A.J."/>
            <person name="Barry K."/>
            <person name="Miller A.N."/>
            <person name="Grigoriev I.V."/>
            <person name="Debuchy R."/>
            <person name="Gladieux P."/>
            <person name="Thoren M.H."/>
            <person name="Johannesson H."/>
        </authorList>
    </citation>
    <scope>NUCLEOTIDE SEQUENCE</scope>
    <source>
        <strain evidence="2">CBS 560.94</strain>
    </source>
</reference>
<gene>
    <name evidence="2" type="ORF">B0H65DRAFT_591115</name>
</gene>
<accession>A0AAE0JBR6</accession>